<keyword evidence="3" id="KW-1185">Reference proteome</keyword>
<dbReference type="AlphaFoldDB" id="A0A8J3AIS3"/>
<proteinExistence type="predicted"/>
<dbReference type="Proteomes" id="UP000619536">
    <property type="component" value="Unassembled WGS sequence"/>
</dbReference>
<reference evidence="2" key="2">
    <citation type="submission" date="2020-09" db="EMBL/GenBank/DDBJ databases">
        <authorList>
            <person name="Sun Q."/>
            <person name="Sedlacek I."/>
        </authorList>
    </citation>
    <scope>NUCLEOTIDE SEQUENCE</scope>
    <source>
        <strain evidence="2">CCM 8606</strain>
    </source>
</reference>
<comment type="caution">
    <text evidence="2">The sequence shown here is derived from an EMBL/GenBank/DDBJ whole genome shotgun (WGS) entry which is preliminary data.</text>
</comment>
<keyword evidence="1" id="KW-0812">Transmembrane</keyword>
<evidence type="ECO:0000313" key="2">
    <source>
        <dbReference type="EMBL" id="GGI15282.1"/>
    </source>
</evidence>
<organism evidence="2 3">
    <name type="scientific">Galliscardovia ingluviei</name>
    <dbReference type="NCBI Taxonomy" id="1769422"/>
    <lineage>
        <taxon>Bacteria</taxon>
        <taxon>Bacillati</taxon>
        <taxon>Actinomycetota</taxon>
        <taxon>Actinomycetes</taxon>
        <taxon>Bifidobacteriales</taxon>
        <taxon>Bifidobacteriaceae</taxon>
        <taxon>Galliscardovia</taxon>
    </lineage>
</organism>
<evidence type="ECO:0000256" key="1">
    <source>
        <dbReference type="SAM" id="Phobius"/>
    </source>
</evidence>
<accession>A0A8J3AIS3</accession>
<gene>
    <name evidence="2" type="ORF">GCM10007377_15120</name>
</gene>
<name>A0A8J3AIS3_9BIFI</name>
<keyword evidence="1" id="KW-1133">Transmembrane helix</keyword>
<feature type="transmembrane region" description="Helical" evidence="1">
    <location>
        <begin position="5"/>
        <end position="23"/>
    </location>
</feature>
<evidence type="ECO:0000313" key="3">
    <source>
        <dbReference type="Proteomes" id="UP000619536"/>
    </source>
</evidence>
<dbReference type="EMBL" id="BMDH01000006">
    <property type="protein sequence ID" value="GGI15282.1"/>
    <property type="molecule type" value="Genomic_DNA"/>
</dbReference>
<keyword evidence="1" id="KW-0472">Membrane</keyword>
<reference evidence="2" key="1">
    <citation type="journal article" date="2014" name="Int. J. Syst. Evol. Microbiol.">
        <title>Complete genome sequence of Corynebacterium casei LMG S-19264T (=DSM 44701T), isolated from a smear-ripened cheese.</title>
        <authorList>
            <consortium name="US DOE Joint Genome Institute (JGI-PGF)"/>
            <person name="Walter F."/>
            <person name="Albersmeier A."/>
            <person name="Kalinowski J."/>
            <person name="Ruckert C."/>
        </authorList>
    </citation>
    <scope>NUCLEOTIDE SEQUENCE</scope>
    <source>
        <strain evidence="2">CCM 8606</strain>
    </source>
</reference>
<protein>
    <submittedName>
        <fullName evidence="2">Uncharacterized protein</fullName>
    </submittedName>
</protein>
<sequence length="50" mass="5938">MRIILYIIILISVISINLMWWSLCRVSTNCDREEEVQAATRNKREKEGNK</sequence>